<name>A0A1S3II27_LINAN</name>
<protein>
    <submittedName>
        <fullName evidence="2">Uncharacterized protein LOC106164235 isoform X1</fullName>
    </submittedName>
</protein>
<dbReference type="InParanoid" id="A0A1S3II27"/>
<organism evidence="1 2">
    <name type="scientific">Lingula anatina</name>
    <name type="common">Brachiopod</name>
    <name type="synonym">Lingula unguis</name>
    <dbReference type="NCBI Taxonomy" id="7574"/>
    <lineage>
        <taxon>Eukaryota</taxon>
        <taxon>Metazoa</taxon>
        <taxon>Spiralia</taxon>
        <taxon>Lophotrochozoa</taxon>
        <taxon>Brachiopoda</taxon>
        <taxon>Linguliformea</taxon>
        <taxon>Lingulata</taxon>
        <taxon>Lingulida</taxon>
        <taxon>Linguloidea</taxon>
        <taxon>Lingulidae</taxon>
        <taxon>Lingula</taxon>
    </lineage>
</organism>
<reference evidence="2" key="1">
    <citation type="submission" date="2025-08" db="UniProtKB">
        <authorList>
            <consortium name="RefSeq"/>
        </authorList>
    </citation>
    <scope>IDENTIFICATION</scope>
    <source>
        <tissue evidence="2">Gonads</tissue>
    </source>
</reference>
<dbReference type="AlphaFoldDB" id="A0A1S3II27"/>
<evidence type="ECO:0000313" key="1">
    <source>
        <dbReference type="Proteomes" id="UP000085678"/>
    </source>
</evidence>
<gene>
    <name evidence="2" type="primary">LOC106164235</name>
</gene>
<dbReference type="KEGG" id="lak:106164235"/>
<dbReference type="GeneID" id="106164235"/>
<sequence>MQDTHRPTLEMTPEEGGVISTRRRDERRHILLSSTGESVVEADKIFSIPTLGIDISEVYRNGTYYCMVHAVNEDKGLGLQKNDEILAIRLEKEFVSLSKDIAELFNKDVVEMDTFVLITRRLNKKSEEEVEFLYYKIEVKVRILRGRGGDDIIKFDVSRSLLAVIDIVIPGHGEISDVKSGTVTTCNIKSLQSGDFIAPNASGQPVDTPHQHKLQVLSYLGTDNRRDQDGNVVYVFIIKDSSNGHVLCVNGDGVKFEGTNVPNSAVIQSRTTVQSSYFLGRRYDKNIWFFESLIKPGYFLNSTDTEVTLKKLHINTRQPLEQGVLFQLFRRNERGRHKLLTMTGNEFVEAEEDHDCQPAHVDGCGLQSPLQSPFLFNSVPTESSPTVLVARGSD</sequence>
<dbReference type="RefSeq" id="XP_013397536.1">
    <property type="nucleotide sequence ID" value="XM_013542082.1"/>
</dbReference>
<accession>A0A1S3II27</accession>
<dbReference type="Proteomes" id="UP000085678">
    <property type="component" value="Unplaced"/>
</dbReference>
<keyword evidence="1" id="KW-1185">Reference proteome</keyword>
<proteinExistence type="predicted"/>
<evidence type="ECO:0000313" key="2">
    <source>
        <dbReference type="RefSeq" id="XP_013397536.1"/>
    </source>
</evidence>